<evidence type="ECO:0000313" key="9">
    <source>
        <dbReference type="EMBL" id="OQX91164.1"/>
    </source>
</evidence>
<dbReference type="Gene3D" id="2.120.10.90">
    <property type="entry name" value="DNA gyrase/topoisomerase IV, subunit A, C-terminal"/>
    <property type="match status" value="1"/>
</dbReference>
<evidence type="ECO:0000256" key="3">
    <source>
        <dbReference type="ARBA" id="ARBA00012895"/>
    </source>
</evidence>
<evidence type="ECO:0000256" key="6">
    <source>
        <dbReference type="ARBA" id="ARBA00023235"/>
    </source>
</evidence>
<evidence type="ECO:0000256" key="2">
    <source>
        <dbReference type="ARBA" id="ARBA00008263"/>
    </source>
</evidence>
<dbReference type="FunFam" id="3.90.199.10:FF:000001">
    <property type="entry name" value="DNA gyrase subunit A"/>
    <property type="match status" value="1"/>
</dbReference>
<dbReference type="Gene3D" id="3.90.199.10">
    <property type="entry name" value="Topoisomerase II, domain 5"/>
    <property type="match status" value="1"/>
</dbReference>
<dbReference type="InterPro" id="IPR013758">
    <property type="entry name" value="Topo_IIA_A/C_ab"/>
</dbReference>
<dbReference type="SUPFAM" id="SSF101904">
    <property type="entry name" value="GyrA/ParC C-terminal domain-like"/>
    <property type="match status" value="1"/>
</dbReference>
<evidence type="ECO:0000256" key="4">
    <source>
        <dbReference type="ARBA" id="ARBA00023029"/>
    </source>
</evidence>
<dbReference type="FunFam" id="3.30.1360.40:FF:000002">
    <property type="entry name" value="DNA gyrase subunit A"/>
    <property type="match status" value="1"/>
</dbReference>
<feature type="domain" description="Topo IIA-type catalytic" evidence="8">
    <location>
        <begin position="36"/>
        <end position="506"/>
    </location>
</feature>
<keyword evidence="6 7" id="KW-0413">Isomerase</keyword>
<comment type="caution">
    <text evidence="9">The sequence shown here is derived from an EMBL/GenBank/DDBJ whole genome shotgun (WGS) entry which is preliminary data.</text>
</comment>
<dbReference type="NCBIfam" id="NF004044">
    <property type="entry name" value="PRK05561.1"/>
    <property type="match status" value="1"/>
</dbReference>
<dbReference type="GO" id="GO:0005737">
    <property type="term" value="C:cytoplasm"/>
    <property type="evidence" value="ECO:0007669"/>
    <property type="project" value="TreeGrafter"/>
</dbReference>
<evidence type="ECO:0000256" key="5">
    <source>
        <dbReference type="ARBA" id="ARBA00023125"/>
    </source>
</evidence>
<dbReference type="Pfam" id="PF00521">
    <property type="entry name" value="DNA_topoisoIV"/>
    <property type="match status" value="1"/>
</dbReference>
<dbReference type="InterPro" id="IPR013760">
    <property type="entry name" value="Topo_IIA-like_dom_sf"/>
</dbReference>
<dbReference type="FunFam" id="1.10.268.10:FF:000001">
    <property type="entry name" value="DNA gyrase subunit A"/>
    <property type="match status" value="1"/>
</dbReference>
<dbReference type="Proteomes" id="UP000192611">
    <property type="component" value="Unassembled WGS sequence"/>
</dbReference>
<dbReference type="GO" id="GO:0006265">
    <property type="term" value="P:DNA topological change"/>
    <property type="evidence" value="ECO:0007669"/>
    <property type="project" value="UniProtKB-UniRule"/>
</dbReference>
<evidence type="ECO:0000256" key="1">
    <source>
        <dbReference type="ARBA" id="ARBA00000185"/>
    </source>
</evidence>
<comment type="similarity">
    <text evidence="2">Belongs to the type II topoisomerase GyrA/ParC subunit family.</text>
</comment>
<name>A0A1W9S2X1_9BACT</name>
<dbReference type="Gene3D" id="1.10.268.10">
    <property type="entry name" value="Topoisomerase, domain 3"/>
    <property type="match status" value="1"/>
</dbReference>
<evidence type="ECO:0000313" key="10">
    <source>
        <dbReference type="Proteomes" id="UP000192611"/>
    </source>
</evidence>
<dbReference type="SUPFAM" id="SSF56719">
    <property type="entry name" value="Type II DNA topoisomerase"/>
    <property type="match status" value="1"/>
</dbReference>
<protein>
    <recommendedName>
        <fullName evidence="3">DNA topoisomerase (ATP-hydrolyzing)</fullName>
        <ecNumber evidence="3">5.6.2.2</ecNumber>
    </recommendedName>
</protein>
<dbReference type="GO" id="GO:0005524">
    <property type="term" value="F:ATP binding"/>
    <property type="evidence" value="ECO:0007669"/>
    <property type="project" value="InterPro"/>
</dbReference>
<keyword evidence="4 7" id="KW-0799">Topoisomerase</keyword>
<sequence length="806" mass="90870">MNEKVSEDNIIQVDISQEMKSSYLDYSMSVIVGRALPDARDGLKPVHRRILYGMYQMGLRPDSAYKKSARVVGEVMGKYHPHGDMALYDALVRMAQGFSMRYQLVDGQGNFGSVDGDSPAAMRYTEARLTPIAMTMLADIEKQTVNFVPNFDDTMKEPVVLPTMIPNLILNGSDGIAVGMATRIPPHNLSEVVSAIIELIKDPKMDTNELLKYVKGPDFPTGGYIVGRKGITDAYKRGRGKITIRAKINEEVSQTGRKRLVVSEIPFQVNKARLIEQIAELVRNRKIEGISDIRDESDREGLRVVIELKRGEDVKSVIHKLLKLTSLETTFGIIMLALDDGRPRILTLKEILEIFIKHRREVVTRRSEFLLNKAEERAHILQGLMVAVDNIDEVVAIIKKASDVDNARRTLMKRFKLSESQAQAILDMKLSRLTTMERRKIAEELENTLKEIDYLRAILGAPELLDEEIVKELKTIRERFGDERKTTIIDEDEIAGSYEVIPREEQVVIVTRAGYLKRMSETSFTRLRSRIMPVDKDKDIDYPIQIIRCDYDDNLMVFTEEGRCYSLKVSLLPEVGGGQRGKTLRVLLGSEREERISFAISTKDGNERYVVFVTKNGLIKRSKLNLFFNARRKGIIAMILKNGDRVVSGTLTTGKDDLIVSTARGQVIRLSEEDIRPSGRNAGGVIGIKLLKDDHVIKITNADDKKFLILVTSSGYMKKVSLNEFGKKRRASMGVKSFSDIVIVGEVISVEAVNNEDTVLVSLSNGKTYQLSVTKVKELKRSSRGVKIKEVTGRKRVMNLIKFPVR</sequence>
<reference evidence="10" key="1">
    <citation type="submission" date="2017-03" db="EMBL/GenBank/DDBJ databases">
        <title>Novel pathways for hydrocarbon cycling and metabolic interdependencies in hydrothermal sediment communities.</title>
        <authorList>
            <person name="Dombrowski N."/>
            <person name="Seitz K."/>
            <person name="Teske A."/>
            <person name="Baker B."/>
        </authorList>
    </citation>
    <scope>NUCLEOTIDE SEQUENCE [LARGE SCALE GENOMIC DNA]</scope>
</reference>
<dbReference type="EC" id="5.6.2.2" evidence="3"/>
<dbReference type="Gene3D" id="3.30.1360.40">
    <property type="match status" value="1"/>
</dbReference>
<organism evidence="9 10">
    <name type="scientific">Candidatus Coatesbacteria bacterium 4484_99</name>
    <dbReference type="NCBI Taxonomy" id="1970774"/>
    <lineage>
        <taxon>Bacteria</taxon>
        <taxon>Candidatus Coatesiibacteriota</taxon>
    </lineage>
</organism>
<proteinExistence type="inferred from homology"/>
<dbReference type="InterPro" id="IPR013757">
    <property type="entry name" value="Topo_IIA_A_a_sf"/>
</dbReference>
<dbReference type="InterPro" id="IPR050220">
    <property type="entry name" value="Type_II_DNA_Topoisomerases"/>
</dbReference>
<dbReference type="GO" id="GO:0003918">
    <property type="term" value="F:DNA topoisomerase type II (double strand cut, ATP-hydrolyzing) activity"/>
    <property type="evidence" value="ECO:0007669"/>
    <property type="project" value="UniProtKB-EC"/>
</dbReference>
<dbReference type="PANTHER" id="PTHR43493">
    <property type="entry name" value="DNA GYRASE/TOPOISOMERASE SUBUNIT A"/>
    <property type="match status" value="1"/>
</dbReference>
<dbReference type="GO" id="GO:0003677">
    <property type="term" value="F:DNA binding"/>
    <property type="evidence" value="ECO:0007669"/>
    <property type="project" value="UniProtKB-UniRule"/>
</dbReference>
<dbReference type="InterPro" id="IPR006691">
    <property type="entry name" value="GyrA/parC_rep"/>
</dbReference>
<accession>A0A1W9S2X1</accession>
<evidence type="ECO:0000259" key="8">
    <source>
        <dbReference type="PROSITE" id="PS52040"/>
    </source>
</evidence>
<evidence type="ECO:0000256" key="7">
    <source>
        <dbReference type="PROSITE-ProRule" id="PRU01384"/>
    </source>
</evidence>
<dbReference type="NCBIfam" id="TIGR01063">
    <property type="entry name" value="gyrA"/>
    <property type="match status" value="1"/>
</dbReference>
<feature type="active site" description="O-(5'-phospho-DNA)-tyrosine intermediate" evidence="7">
    <location>
        <position position="124"/>
    </location>
</feature>
<dbReference type="PROSITE" id="PS52040">
    <property type="entry name" value="TOPO_IIA"/>
    <property type="match status" value="1"/>
</dbReference>
<dbReference type="Pfam" id="PF03989">
    <property type="entry name" value="DNA_gyraseA_C"/>
    <property type="match status" value="6"/>
</dbReference>
<dbReference type="EMBL" id="NATQ01000009">
    <property type="protein sequence ID" value="OQX91164.1"/>
    <property type="molecule type" value="Genomic_DNA"/>
</dbReference>
<dbReference type="GO" id="GO:0009330">
    <property type="term" value="C:DNA topoisomerase type II (double strand cut, ATP-hydrolyzing) complex"/>
    <property type="evidence" value="ECO:0007669"/>
    <property type="project" value="TreeGrafter"/>
</dbReference>
<keyword evidence="5 7" id="KW-0238">DNA-binding</keyword>
<dbReference type="AlphaFoldDB" id="A0A1W9S2X1"/>
<dbReference type="InterPro" id="IPR035516">
    <property type="entry name" value="Gyrase/topoIV_suA_C"/>
</dbReference>
<dbReference type="NCBIfam" id="NF004043">
    <property type="entry name" value="PRK05560.1"/>
    <property type="match status" value="1"/>
</dbReference>
<dbReference type="PANTHER" id="PTHR43493:SF5">
    <property type="entry name" value="DNA GYRASE SUBUNIT A, CHLOROPLASTIC_MITOCHONDRIAL"/>
    <property type="match status" value="1"/>
</dbReference>
<gene>
    <name evidence="9" type="ORF">B6D57_00735</name>
</gene>
<comment type="catalytic activity">
    <reaction evidence="1 7">
        <text>ATP-dependent breakage, passage and rejoining of double-stranded DNA.</text>
        <dbReference type="EC" id="5.6.2.2"/>
    </reaction>
</comment>
<dbReference type="InterPro" id="IPR002205">
    <property type="entry name" value="Topo_IIA_dom_A"/>
</dbReference>
<dbReference type="CDD" id="cd00187">
    <property type="entry name" value="TOP4c"/>
    <property type="match status" value="1"/>
</dbReference>
<dbReference type="SMART" id="SM00434">
    <property type="entry name" value="TOP4c"/>
    <property type="match status" value="1"/>
</dbReference>